<dbReference type="Proteomes" id="UP001500063">
    <property type="component" value="Unassembled WGS sequence"/>
</dbReference>
<comment type="caution">
    <text evidence="1">The sequence shown here is derived from an EMBL/GenBank/DDBJ whole genome shotgun (WGS) entry which is preliminary data.</text>
</comment>
<name>A0ABN0Y1A8_9ACTN</name>
<gene>
    <name evidence="1" type="ORF">GCM10010319_67950</name>
</gene>
<organism evidence="1 2">
    <name type="scientific">Streptomyces blastmyceticus</name>
    <dbReference type="NCBI Taxonomy" id="68180"/>
    <lineage>
        <taxon>Bacteria</taxon>
        <taxon>Bacillati</taxon>
        <taxon>Actinomycetota</taxon>
        <taxon>Actinomycetes</taxon>
        <taxon>Kitasatosporales</taxon>
        <taxon>Streptomycetaceae</taxon>
        <taxon>Streptomyces</taxon>
    </lineage>
</organism>
<sequence length="69" mass="7842">MFLRLDRFPADLAVPVLFRLHTLHLATLRLRKVVHGDLALNRAVESEGTPLGWDRQAAAFARKRLCAHL</sequence>
<proteinExistence type="predicted"/>
<reference evidence="1 2" key="1">
    <citation type="journal article" date="2019" name="Int. J. Syst. Evol. Microbiol.">
        <title>The Global Catalogue of Microorganisms (GCM) 10K type strain sequencing project: providing services to taxonomists for standard genome sequencing and annotation.</title>
        <authorList>
            <consortium name="The Broad Institute Genomics Platform"/>
            <consortium name="The Broad Institute Genome Sequencing Center for Infectious Disease"/>
            <person name="Wu L."/>
            <person name="Ma J."/>
        </authorList>
    </citation>
    <scope>NUCLEOTIDE SEQUENCE [LARGE SCALE GENOMIC DNA]</scope>
    <source>
        <strain evidence="1 2">JCM 4565</strain>
    </source>
</reference>
<evidence type="ECO:0000313" key="1">
    <source>
        <dbReference type="EMBL" id="GAA0379824.1"/>
    </source>
</evidence>
<accession>A0ABN0Y1A8</accession>
<evidence type="ECO:0000313" key="2">
    <source>
        <dbReference type="Proteomes" id="UP001500063"/>
    </source>
</evidence>
<protein>
    <submittedName>
        <fullName evidence="1">Uncharacterized protein</fullName>
    </submittedName>
</protein>
<keyword evidence="2" id="KW-1185">Reference proteome</keyword>
<dbReference type="EMBL" id="BAAABW010000040">
    <property type="protein sequence ID" value="GAA0379824.1"/>
    <property type="molecule type" value="Genomic_DNA"/>
</dbReference>